<feature type="signal peptide" evidence="1">
    <location>
        <begin position="1"/>
        <end position="24"/>
    </location>
</feature>
<feature type="chain" id="PRO_5030598185" evidence="1">
    <location>
        <begin position="25"/>
        <end position="282"/>
    </location>
</feature>
<organism evidence="2">
    <name type="scientific">Hemiselmis tepida</name>
    <dbReference type="NCBI Taxonomy" id="464990"/>
    <lineage>
        <taxon>Eukaryota</taxon>
        <taxon>Cryptophyceae</taxon>
        <taxon>Cryptomonadales</taxon>
        <taxon>Hemiselmidaceae</taxon>
        <taxon>Hemiselmis</taxon>
    </lineage>
</organism>
<evidence type="ECO:0000256" key="1">
    <source>
        <dbReference type="SAM" id="SignalP"/>
    </source>
</evidence>
<evidence type="ECO:0000313" key="2">
    <source>
        <dbReference type="EMBL" id="CAD8801369.1"/>
    </source>
</evidence>
<sequence length="282" mass="31235">MRVAGPLAALGVVAVVCVAFLALAGPSARQAGKVELQQRSQALALVGSSSDGEGGVDQQMTMLKAVWKPLRPQFAEFYPDQIWLYAGKETYLDGHGKEIGDLKSILRRGHYQTKVMTWNSLAVAPVRSVCWDRSTHVMIFPPFAEYPDIHDIARKDLRAYVSTGNNVVFLGGFASMGLMNDVFGFRLKADVYEAGPFYRSPRYAPGTIFEYLPERVGEVGNVYGVKISSLPPGARSYYDTLGESVVWSVRYDFGMITYIGNDMVEAFQMEQWHKVLRAAVAI</sequence>
<proteinExistence type="predicted"/>
<name>A0A7S0YX16_9CRYP</name>
<dbReference type="InterPro" id="IPR029062">
    <property type="entry name" value="Class_I_gatase-like"/>
</dbReference>
<accession>A0A7S0YX16</accession>
<gene>
    <name evidence="2" type="ORF">HTEP1355_LOCUS15042</name>
</gene>
<reference evidence="2" key="1">
    <citation type="submission" date="2021-01" db="EMBL/GenBank/DDBJ databases">
        <authorList>
            <person name="Corre E."/>
            <person name="Pelletier E."/>
            <person name="Niang G."/>
            <person name="Scheremetjew M."/>
            <person name="Finn R."/>
            <person name="Kale V."/>
            <person name="Holt S."/>
            <person name="Cochrane G."/>
            <person name="Meng A."/>
            <person name="Brown T."/>
            <person name="Cohen L."/>
        </authorList>
    </citation>
    <scope>NUCLEOTIDE SEQUENCE</scope>
    <source>
        <strain evidence="2">CCMP443</strain>
    </source>
</reference>
<keyword evidence="1" id="KW-0732">Signal</keyword>
<protein>
    <submittedName>
        <fullName evidence="2">Uncharacterized protein</fullName>
    </submittedName>
</protein>
<dbReference type="AlphaFoldDB" id="A0A7S0YX16"/>
<dbReference type="SUPFAM" id="SSF52317">
    <property type="entry name" value="Class I glutamine amidotransferase-like"/>
    <property type="match status" value="1"/>
</dbReference>
<dbReference type="EMBL" id="HBFN01025973">
    <property type="protein sequence ID" value="CAD8801369.1"/>
    <property type="molecule type" value="Transcribed_RNA"/>
</dbReference>